<name>A0A3B0T086_9ZZZZ</name>
<accession>A0A3B0T086</accession>
<evidence type="ECO:0000256" key="1">
    <source>
        <dbReference type="ARBA" id="ARBA00023015"/>
    </source>
</evidence>
<dbReference type="PROSITE" id="PS00041">
    <property type="entry name" value="HTH_ARAC_FAMILY_1"/>
    <property type="match status" value="1"/>
</dbReference>
<sequence length="311" mass="35424">MTNHATPADTLACVTDLRQELERRSPLDNQGYAGRLGINRCKARQPLTRMCFGVPTVMMTITGRKIVSVEDETYELSPGDMLMLPEAVDFDVENIPDPALGRYLGLAIRFDTQTLSIFRDLYGDQFDNWDLTPRWHVTGSAKTIAATASWISWIRRFSTDQTQVRHRMIELMLLFAEQGVAGNLIFQLSNSWRLRVKQLFELDPARTWRIKDICQRLSVSESTLRRHLKDEDIGFRELLEEVRLEHGMALVMSTDMLISQISFSSGYQSQSRFSERFKKRFSMSPVELRNSRKAPGGDGKVVPLGLAVSGD</sequence>
<dbReference type="InterPro" id="IPR020449">
    <property type="entry name" value="Tscrpt_reg_AraC-type_HTH"/>
</dbReference>
<dbReference type="GO" id="GO:0000976">
    <property type="term" value="F:transcription cis-regulatory region binding"/>
    <property type="evidence" value="ECO:0007669"/>
    <property type="project" value="TreeGrafter"/>
</dbReference>
<dbReference type="Gene3D" id="1.10.10.60">
    <property type="entry name" value="Homeodomain-like"/>
    <property type="match status" value="1"/>
</dbReference>
<gene>
    <name evidence="5" type="ORF">MNBD_ALPHA07-1243</name>
</gene>
<dbReference type="InterPro" id="IPR018060">
    <property type="entry name" value="HTH_AraC"/>
</dbReference>
<evidence type="ECO:0000259" key="4">
    <source>
        <dbReference type="PROSITE" id="PS01124"/>
    </source>
</evidence>
<dbReference type="SUPFAM" id="SSF46689">
    <property type="entry name" value="Homeodomain-like"/>
    <property type="match status" value="1"/>
</dbReference>
<protein>
    <recommendedName>
        <fullName evidence="4">HTH araC/xylS-type domain-containing protein</fullName>
    </recommendedName>
</protein>
<dbReference type="PANTHER" id="PTHR47894:SF4">
    <property type="entry name" value="HTH-TYPE TRANSCRIPTIONAL REGULATOR GADX"/>
    <property type="match status" value="1"/>
</dbReference>
<dbReference type="AlphaFoldDB" id="A0A3B0T086"/>
<evidence type="ECO:0000313" key="5">
    <source>
        <dbReference type="EMBL" id="VAW05779.1"/>
    </source>
</evidence>
<keyword evidence="3" id="KW-0804">Transcription</keyword>
<dbReference type="GO" id="GO:0003700">
    <property type="term" value="F:DNA-binding transcription factor activity"/>
    <property type="evidence" value="ECO:0007669"/>
    <property type="project" value="InterPro"/>
</dbReference>
<dbReference type="EMBL" id="UOEG01000306">
    <property type="protein sequence ID" value="VAW05779.1"/>
    <property type="molecule type" value="Genomic_DNA"/>
</dbReference>
<evidence type="ECO:0000256" key="3">
    <source>
        <dbReference type="ARBA" id="ARBA00023163"/>
    </source>
</evidence>
<dbReference type="PRINTS" id="PR00032">
    <property type="entry name" value="HTHARAC"/>
</dbReference>
<dbReference type="InterPro" id="IPR009057">
    <property type="entry name" value="Homeodomain-like_sf"/>
</dbReference>
<dbReference type="PANTHER" id="PTHR47894">
    <property type="entry name" value="HTH-TYPE TRANSCRIPTIONAL REGULATOR GADX"/>
    <property type="match status" value="1"/>
</dbReference>
<organism evidence="5">
    <name type="scientific">hydrothermal vent metagenome</name>
    <dbReference type="NCBI Taxonomy" id="652676"/>
    <lineage>
        <taxon>unclassified sequences</taxon>
        <taxon>metagenomes</taxon>
        <taxon>ecological metagenomes</taxon>
    </lineage>
</organism>
<dbReference type="PROSITE" id="PS01124">
    <property type="entry name" value="HTH_ARAC_FAMILY_2"/>
    <property type="match status" value="1"/>
</dbReference>
<reference evidence="5" key="1">
    <citation type="submission" date="2018-06" db="EMBL/GenBank/DDBJ databases">
        <authorList>
            <person name="Zhirakovskaya E."/>
        </authorList>
    </citation>
    <scope>NUCLEOTIDE SEQUENCE</scope>
</reference>
<dbReference type="Pfam" id="PF12833">
    <property type="entry name" value="HTH_18"/>
    <property type="match status" value="1"/>
</dbReference>
<evidence type="ECO:0000256" key="2">
    <source>
        <dbReference type="ARBA" id="ARBA00023125"/>
    </source>
</evidence>
<dbReference type="InterPro" id="IPR018062">
    <property type="entry name" value="HTH_AraC-typ_CS"/>
</dbReference>
<feature type="domain" description="HTH araC/xylS-type" evidence="4">
    <location>
        <begin position="194"/>
        <end position="291"/>
    </location>
</feature>
<keyword evidence="1" id="KW-0805">Transcription regulation</keyword>
<keyword evidence="2" id="KW-0238">DNA-binding</keyword>
<dbReference type="GO" id="GO:0005829">
    <property type="term" value="C:cytosol"/>
    <property type="evidence" value="ECO:0007669"/>
    <property type="project" value="TreeGrafter"/>
</dbReference>
<proteinExistence type="predicted"/>
<dbReference type="SMART" id="SM00342">
    <property type="entry name" value="HTH_ARAC"/>
    <property type="match status" value="1"/>
</dbReference>